<dbReference type="Pfam" id="PF03973">
    <property type="entry name" value="Triabin"/>
    <property type="match status" value="1"/>
</dbReference>
<organism evidence="6">
    <name type="scientific">Panstrongylus lignarius</name>
    <dbReference type="NCBI Taxonomy" id="156445"/>
    <lineage>
        <taxon>Eukaryota</taxon>
        <taxon>Metazoa</taxon>
        <taxon>Ecdysozoa</taxon>
        <taxon>Arthropoda</taxon>
        <taxon>Hexapoda</taxon>
        <taxon>Insecta</taxon>
        <taxon>Pterygota</taxon>
        <taxon>Neoptera</taxon>
        <taxon>Paraneoptera</taxon>
        <taxon>Hemiptera</taxon>
        <taxon>Heteroptera</taxon>
        <taxon>Panheteroptera</taxon>
        <taxon>Cimicomorpha</taxon>
        <taxon>Reduviidae</taxon>
        <taxon>Triatominae</taxon>
        <taxon>Panstrongylus</taxon>
    </lineage>
</organism>
<name>A0A224Y035_9HEMI</name>
<proteinExistence type="inferred from homology"/>
<dbReference type="Gene3D" id="2.40.128.20">
    <property type="match status" value="1"/>
</dbReference>
<protein>
    <recommendedName>
        <fullName evidence="7">Salivary lipocalin</fullName>
    </recommendedName>
</protein>
<keyword evidence="3 5" id="KW-0732">Signal</keyword>
<comment type="similarity">
    <text evidence="4">Belongs to the calycin superfamily. Triabin family.</text>
</comment>
<dbReference type="SUPFAM" id="SSF50814">
    <property type="entry name" value="Lipocalins"/>
    <property type="match status" value="1"/>
</dbReference>
<evidence type="ECO:0000256" key="3">
    <source>
        <dbReference type="ARBA" id="ARBA00022729"/>
    </source>
</evidence>
<dbReference type="InterPro" id="IPR012674">
    <property type="entry name" value="Calycin"/>
</dbReference>
<dbReference type="InterPro" id="IPR005657">
    <property type="entry name" value="Triabi/Procalin"/>
</dbReference>
<keyword evidence="2" id="KW-0964">Secreted</keyword>
<dbReference type="CDD" id="cd19423">
    <property type="entry name" value="lipocalin_LTBP1-like"/>
    <property type="match status" value="1"/>
</dbReference>
<feature type="signal peptide" evidence="5">
    <location>
        <begin position="1"/>
        <end position="18"/>
    </location>
</feature>
<sequence>MKTIIAVTIFGILTCAYATDGDNCVGEKAMADFDAAQFFNGSWYLAHEAKTKPTVCQKFSTNETEGFANIVESGYDKFKEFTKFQCEGGKKNEEQYSFNCSSYECGSDNINFKVDFTFISADYNNFVLVCRSITIGAGPKEDKFIVLERTKDEHVTDAKDIC</sequence>
<evidence type="ECO:0000256" key="1">
    <source>
        <dbReference type="ARBA" id="ARBA00004613"/>
    </source>
</evidence>
<reference evidence="6" key="1">
    <citation type="journal article" date="2018" name="PLoS Negl. Trop. Dis.">
        <title>An insight into the salivary gland and fat body transcriptome of Panstrongylus lignarius (Hemiptera: Heteroptera), the main vector of Chagas disease in Peru.</title>
        <authorList>
            <person name="Nevoa J.C."/>
            <person name="Mendes M.T."/>
            <person name="da Silva M.V."/>
            <person name="Soares S.C."/>
            <person name="Oliveira C.J.F."/>
            <person name="Ribeiro J.M.C."/>
        </authorList>
    </citation>
    <scope>NUCLEOTIDE SEQUENCE</scope>
</reference>
<evidence type="ECO:0000256" key="2">
    <source>
        <dbReference type="ARBA" id="ARBA00022525"/>
    </source>
</evidence>
<evidence type="ECO:0008006" key="7">
    <source>
        <dbReference type="Google" id="ProtNLM"/>
    </source>
</evidence>
<evidence type="ECO:0000256" key="4">
    <source>
        <dbReference type="ARBA" id="ARBA00034121"/>
    </source>
</evidence>
<dbReference type="EMBL" id="GFTR01002705">
    <property type="protein sequence ID" value="JAW13721.1"/>
    <property type="molecule type" value="Transcribed_RNA"/>
</dbReference>
<comment type="subcellular location">
    <subcellularLocation>
        <location evidence="1">Secreted</location>
    </subcellularLocation>
</comment>
<dbReference type="GO" id="GO:0005576">
    <property type="term" value="C:extracellular region"/>
    <property type="evidence" value="ECO:0007669"/>
    <property type="project" value="UniProtKB-SubCell"/>
</dbReference>
<evidence type="ECO:0000256" key="5">
    <source>
        <dbReference type="SAM" id="SignalP"/>
    </source>
</evidence>
<dbReference type="AlphaFoldDB" id="A0A224Y035"/>
<evidence type="ECO:0000313" key="6">
    <source>
        <dbReference type="EMBL" id="JAW13721.1"/>
    </source>
</evidence>
<feature type="chain" id="PRO_5012171894" description="Salivary lipocalin" evidence="5">
    <location>
        <begin position="19"/>
        <end position="162"/>
    </location>
</feature>
<accession>A0A224Y035</accession>
<dbReference type="GO" id="GO:0030682">
    <property type="term" value="P:symbiont-mediated perturbation of host defenses"/>
    <property type="evidence" value="ECO:0007669"/>
    <property type="project" value="InterPro"/>
</dbReference>